<feature type="region of interest" description="Disordered" evidence="1">
    <location>
        <begin position="1"/>
        <end position="24"/>
    </location>
</feature>
<evidence type="ECO:0000313" key="3">
    <source>
        <dbReference type="EMBL" id="CAF5090588.1"/>
    </source>
</evidence>
<keyword evidence="2" id="KW-1133">Transmembrane helix</keyword>
<feature type="non-terminal residue" evidence="3">
    <location>
        <position position="81"/>
    </location>
</feature>
<dbReference type="EMBL" id="CAJOBR010067962">
    <property type="protein sequence ID" value="CAF5090588.1"/>
    <property type="molecule type" value="Genomic_DNA"/>
</dbReference>
<gene>
    <name evidence="3" type="ORF">QYT958_LOCUS44313</name>
</gene>
<evidence type="ECO:0000313" key="4">
    <source>
        <dbReference type="Proteomes" id="UP000663848"/>
    </source>
</evidence>
<dbReference type="AlphaFoldDB" id="A0A822E1M2"/>
<sequence length="81" mass="8343">FASSPNPLNPFKIPTTTSLPLPLSPPLPLSTAATTTTTTTTIINGTGSAAELTKSLIPEKYQVVLLSFAYGIISLLAVVGN</sequence>
<organism evidence="3 4">
    <name type="scientific">Rotaria socialis</name>
    <dbReference type="NCBI Taxonomy" id="392032"/>
    <lineage>
        <taxon>Eukaryota</taxon>
        <taxon>Metazoa</taxon>
        <taxon>Spiralia</taxon>
        <taxon>Gnathifera</taxon>
        <taxon>Rotifera</taxon>
        <taxon>Eurotatoria</taxon>
        <taxon>Bdelloidea</taxon>
        <taxon>Philodinida</taxon>
        <taxon>Philodinidae</taxon>
        <taxon>Rotaria</taxon>
    </lineage>
</organism>
<name>A0A822E1M2_9BILA</name>
<protein>
    <submittedName>
        <fullName evidence="3">Uncharacterized protein</fullName>
    </submittedName>
</protein>
<evidence type="ECO:0000256" key="2">
    <source>
        <dbReference type="SAM" id="Phobius"/>
    </source>
</evidence>
<feature type="transmembrane region" description="Helical" evidence="2">
    <location>
        <begin position="61"/>
        <end position="79"/>
    </location>
</feature>
<dbReference type="Proteomes" id="UP000663848">
    <property type="component" value="Unassembled WGS sequence"/>
</dbReference>
<keyword evidence="2" id="KW-0472">Membrane</keyword>
<proteinExistence type="predicted"/>
<comment type="caution">
    <text evidence="3">The sequence shown here is derived from an EMBL/GenBank/DDBJ whole genome shotgun (WGS) entry which is preliminary data.</text>
</comment>
<evidence type="ECO:0000256" key="1">
    <source>
        <dbReference type="SAM" id="MobiDB-lite"/>
    </source>
</evidence>
<reference evidence="3" key="1">
    <citation type="submission" date="2021-02" db="EMBL/GenBank/DDBJ databases">
        <authorList>
            <person name="Nowell W R."/>
        </authorList>
    </citation>
    <scope>NUCLEOTIDE SEQUENCE</scope>
</reference>
<accession>A0A822E1M2</accession>
<keyword evidence="2" id="KW-0812">Transmembrane</keyword>
<feature type="non-terminal residue" evidence="3">
    <location>
        <position position="1"/>
    </location>
</feature>